<gene>
    <name evidence="2" type="ORF">QWZ18_03970</name>
</gene>
<sequence length="91" mass="9978">MTRIAILVVTGLSSLALTAGASMAADPARSGPSVQGQFHGSVTQARPRWSYYGEYQYPMPFGYGYAYAAIERPGFEYGYNGPRYVWSAPDR</sequence>
<keyword evidence="1" id="KW-0732">Signal</keyword>
<organism evidence="2 3">
    <name type="scientific">Methylobacterium longum</name>
    <dbReference type="NCBI Taxonomy" id="767694"/>
    <lineage>
        <taxon>Bacteria</taxon>
        <taxon>Pseudomonadati</taxon>
        <taxon>Pseudomonadota</taxon>
        <taxon>Alphaproteobacteria</taxon>
        <taxon>Hyphomicrobiales</taxon>
        <taxon>Methylobacteriaceae</taxon>
        <taxon>Methylobacterium</taxon>
    </lineage>
</organism>
<reference evidence="3" key="1">
    <citation type="journal article" date="2019" name="Int. J. Syst. Evol. Microbiol.">
        <title>The Global Catalogue of Microorganisms (GCM) 10K type strain sequencing project: providing services to taxonomists for standard genome sequencing and annotation.</title>
        <authorList>
            <consortium name="The Broad Institute Genomics Platform"/>
            <consortium name="The Broad Institute Genome Sequencing Center for Infectious Disease"/>
            <person name="Wu L."/>
            <person name="Ma J."/>
        </authorList>
    </citation>
    <scope>NUCLEOTIDE SEQUENCE [LARGE SCALE GENOMIC DNA]</scope>
    <source>
        <strain evidence="3">CECT 7806</strain>
    </source>
</reference>
<feature type="signal peptide" evidence="1">
    <location>
        <begin position="1"/>
        <end position="24"/>
    </location>
</feature>
<name>A0ABT8AIX4_9HYPH</name>
<feature type="chain" id="PRO_5046744425" evidence="1">
    <location>
        <begin position="25"/>
        <end position="91"/>
    </location>
</feature>
<dbReference type="RefSeq" id="WP_238289016.1">
    <property type="nucleotide sequence ID" value="NZ_BPQS01000013.1"/>
</dbReference>
<accession>A0ABT8AIX4</accession>
<proteinExistence type="predicted"/>
<protein>
    <submittedName>
        <fullName evidence="2">Uncharacterized protein</fullName>
    </submittedName>
</protein>
<keyword evidence="3" id="KW-1185">Reference proteome</keyword>
<evidence type="ECO:0000256" key="1">
    <source>
        <dbReference type="SAM" id="SignalP"/>
    </source>
</evidence>
<evidence type="ECO:0000313" key="2">
    <source>
        <dbReference type="EMBL" id="MDN3569784.1"/>
    </source>
</evidence>
<comment type="caution">
    <text evidence="2">The sequence shown here is derived from an EMBL/GenBank/DDBJ whole genome shotgun (WGS) entry which is preliminary data.</text>
</comment>
<evidence type="ECO:0000313" key="3">
    <source>
        <dbReference type="Proteomes" id="UP001244297"/>
    </source>
</evidence>
<dbReference type="EMBL" id="JAUFPT010000007">
    <property type="protein sequence ID" value="MDN3569784.1"/>
    <property type="molecule type" value="Genomic_DNA"/>
</dbReference>
<dbReference type="Proteomes" id="UP001244297">
    <property type="component" value="Unassembled WGS sequence"/>
</dbReference>